<dbReference type="InterPro" id="IPR017946">
    <property type="entry name" value="PLC-like_Pdiesterase_TIM-brl"/>
</dbReference>
<dbReference type="CDD" id="cd13360">
    <property type="entry name" value="PH_PLC_fungal"/>
    <property type="match status" value="1"/>
</dbReference>
<feature type="domain" description="EF-hand" evidence="11">
    <location>
        <begin position="186"/>
        <end position="221"/>
    </location>
</feature>
<dbReference type="Pfam" id="PF00387">
    <property type="entry name" value="PI-PLC-Y"/>
    <property type="match status" value="1"/>
</dbReference>
<dbReference type="GO" id="GO:0016042">
    <property type="term" value="P:lipid catabolic process"/>
    <property type="evidence" value="ECO:0007669"/>
    <property type="project" value="UniProtKB-KW"/>
</dbReference>
<dbReference type="PROSITE" id="PS50007">
    <property type="entry name" value="PIPLC_X_DOMAIN"/>
    <property type="match status" value="1"/>
</dbReference>
<sequence>MSVLPTRSDSIQSYSSVSSMRDIQIPELLQMGTQMVKVSAKKTLKLTVSLNRERGQIIWESKKGGSLNIESIREIRFGRDASYYRAQFKINPEYETVWLTIIYISKKSTYKMLHLFALQPDVFEAWKITLERILSFRRELLGGLNHMRKRQAYWLEQHWNGANVINDPKLNLQETVDLCKRINISVPEASIRANFNMADPDKKGFLDFTGFQQFVKLIKTRNDLDKIFQRITSGKKTMGVEEFITFMKDVQQSHLPPTSLKAIYSKFLDEVEKDTEPLMTVEGFNSFLQSSDNAAFDESHLQVCQDMSHPICDYFISSSHNTYLVGNQLKGESTVEGYIRALQEGARSVELDCWDGDSGEPVIYHGRTLTRKLLVSEALKVISKYAFVVTPYPLILSLEVHCQASQQERLTELLKIYLGDALVDRKLDGIESGVIPSPQQLMYRILIKAKKTVVINELTPKPVELTPEAADPLVSSTTTTSNTSGSSTSSDSDLKRIFTKASTKLGHRFKRISKAISPSNETQIPPLDTFPNPKLSTAPLTSNLSSIIVYTVGVKARGFNKLTKYDPEHVLSLSERAVNKFLKSAPLDLLGHTRNHLTRAYPAAMRVFSGNFLPHRFWAVGLQLVALNWQTYDLGMELNHALFNLNGRSGYVLKPEILRMKKGFKEKKDFIIQLTKYELEIEIISAQQLPRIEDRLIEEDGPDVAVEVQVIGSNCNSHIHSNMRRRTKVIKGNGLNPIFDEKFKIPFEVQGGMLSLSFIRLLVCDTTRGDEDDAMLGRISICLEGLQPGYRHLPLLDSAGHPLMFASLFIKSQIRKLEN</sequence>
<keyword evidence="3 7" id="KW-0378">Hydrolase</keyword>
<gene>
    <name evidence="12" type="ORF">CROQUDRAFT_659083</name>
</gene>
<dbReference type="EC" id="3.1.4.11" evidence="2 7"/>
<dbReference type="InterPro" id="IPR011992">
    <property type="entry name" value="EF-hand-dom_pair"/>
</dbReference>
<keyword evidence="13" id="KW-1185">Reference proteome</keyword>
<keyword evidence="4 7" id="KW-0442">Lipid degradation</keyword>
<dbReference type="Pfam" id="PF09279">
    <property type="entry name" value="EF-hand_like"/>
    <property type="match status" value="1"/>
</dbReference>
<dbReference type="SUPFAM" id="SSF50729">
    <property type="entry name" value="PH domain-like"/>
    <property type="match status" value="1"/>
</dbReference>
<dbReference type="Pfam" id="PF00168">
    <property type="entry name" value="C2"/>
    <property type="match status" value="1"/>
</dbReference>
<dbReference type="GO" id="GO:0004435">
    <property type="term" value="F:phosphatidylinositol-4,5-bisphosphate phospholipase C activity"/>
    <property type="evidence" value="ECO:0007669"/>
    <property type="project" value="UniProtKB-EC"/>
</dbReference>
<proteinExistence type="predicted"/>
<dbReference type="EMBL" id="MU167282">
    <property type="protein sequence ID" value="KAG0145137.1"/>
    <property type="molecule type" value="Genomic_DNA"/>
</dbReference>
<dbReference type="PROSITE" id="PS50008">
    <property type="entry name" value="PIPLC_Y_DOMAIN"/>
    <property type="match status" value="1"/>
</dbReference>
<dbReference type="PANTHER" id="PTHR10336">
    <property type="entry name" value="PHOSPHOINOSITIDE-SPECIFIC PHOSPHOLIPASE C FAMILY PROTEIN"/>
    <property type="match status" value="1"/>
</dbReference>
<evidence type="ECO:0000259" key="10">
    <source>
        <dbReference type="PROSITE" id="PS50008"/>
    </source>
</evidence>
<dbReference type="PROSITE" id="PS50004">
    <property type="entry name" value="C2"/>
    <property type="match status" value="1"/>
</dbReference>
<evidence type="ECO:0000313" key="13">
    <source>
        <dbReference type="Proteomes" id="UP000886653"/>
    </source>
</evidence>
<evidence type="ECO:0000256" key="1">
    <source>
        <dbReference type="ARBA" id="ARBA00001913"/>
    </source>
</evidence>
<dbReference type="InterPro" id="IPR000008">
    <property type="entry name" value="C2_dom"/>
</dbReference>
<dbReference type="Pfam" id="PF00388">
    <property type="entry name" value="PI-PLC-X"/>
    <property type="match status" value="1"/>
</dbReference>
<dbReference type="InterPro" id="IPR035892">
    <property type="entry name" value="C2_domain_sf"/>
</dbReference>
<dbReference type="Proteomes" id="UP000886653">
    <property type="component" value="Unassembled WGS sequence"/>
</dbReference>
<dbReference type="AlphaFoldDB" id="A0A9P6NGF6"/>
<dbReference type="InterPro" id="IPR000909">
    <property type="entry name" value="PLipase_C_PInositol-sp_X_dom"/>
</dbReference>
<dbReference type="InterPro" id="IPR037755">
    <property type="entry name" value="Plc1_PH"/>
</dbReference>
<dbReference type="CDD" id="cd00275">
    <property type="entry name" value="C2_PLC_like"/>
    <property type="match status" value="1"/>
</dbReference>
<feature type="domain" description="PI-PLC Y-box" evidence="10">
    <location>
        <begin position="544"/>
        <end position="659"/>
    </location>
</feature>
<keyword evidence="5 7" id="KW-0443">Lipid metabolism</keyword>
<dbReference type="PANTHER" id="PTHR10336:SF36">
    <property type="entry name" value="1-PHOSPHATIDYLINOSITOL 4,5-BISPHOSPHATE PHOSPHODIESTERASE BETA-4"/>
    <property type="match status" value="1"/>
</dbReference>
<dbReference type="SMART" id="SM00239">
    <property type="entry name" value="C2"/>
    <property type="match status" value="1"/>
</dbReference>
<feature type="domain" description="C2" evidence="9">
    <location>
        <begin position="654"/>
        <end position="797"/>
    </location>
</feature>
<dbReference type="CDD" id="cd08558">
    <property type="entry name" value="PI-PLCc_eukaryota"/>
    <property type="match status" value="1"/>
</dbReference>
<evidence type="ECO:0000256" key="8">
    <source>
        <dbReference type="SAM" id="MobiDB-lite"/>
    </source>
</evidence>
<dbReference type="GO" id="GO:0005509">
    <property type="term" value="F:calcium ion binding"/>
    <property type="evidence" value="ECO:0007669"/>
    <property type="project" value="InterPro"/>
</dbReference>
<dbReference type="InterPro" id="IPR001711">
    <property type="entry name" value="PLipase_C_Pinositol-sp_Y"/>
</dbReference>
<dbReference type="PROSITE" id="PS50222">
    <property type="entry name" value="EF_HAND_2"/>
    <property type="match status" value="1"/>
</dbReference>
<feature type="region of interest" description="Disordered" evidence="8">
    <location>
        <begin position="466"/>
        <end position="492"/>
    </location>
</feature>
<evidence type="ECO:0000256" key="3">
    <source>
        <dbReference type="ARBA" id="ARBA00022801"/>
    </source>
</evidence>
<evidence type="ECO:0000256" key="5">
    <source>
        <dbReference type="ARBA" id="ARBA00023098"/>
    </source>
</evidence>
<dbReference type="Gene3D" id="3.20.20.190">
    <property type="entry name" value="Phosphatidylinositol (PI) phosphodiesterase"/>
    <property type="match status" value="1"/>
</dbReference>
<feature type="compositionally biased region" description="Low complexity" evidence="8">
    <location>
        <begin position="475"/>
        <end position="491"/>
    </location>
</feature>
<comment type="cofactor">
    <cofactor evidence="1">
        <name>Ca(2+)</name>
        <dbReference type="ChEBI" id="CHEBI:29108"/>
    </cofactor>
</comment>
<evidence type="ECO:0000256" key="6">
    <source>
        <dbReference type="ARBA" id="ARBA00023224"/>
    </source>
</evidence>
<protein>
    <recommendedName>
        <fullName evidence="2 7">Phosphoinositide phospholipase C</fullName>
        <ecNumber evidence="2 7">3.1.4.11</ecNumber>
    </recommendedName>
</protein>
<dbReference type="PRINTS" id="PR00390">
    <property type="entry name" value="PHPHLIPASEC"/>
</dbReference>
<accession>A0A9P6NGF6</accession>
<evidence type="ECO:0000256" key="2">
    <source>
        <dbReference type="ARBA" id="ARBA00012368"/>
    </source>
</evidence>
<dbReference type="SUPFAM" id="SSF49562">
    <property type="entry name" value="C2 domain (Calcium/lipid-binding domain, CaLB)"/>
    <property type="match status" value="1"/>
</dbReference>
<dbReference type="InterPro" id="IPR011993">
    <property type="entry name" value="PH-like_dom_sf"/>
</dbReference>
<dbReference type="Gene3D" id="2.30.29.30">
    <property type="entry name" value="Pleckstrin-homology domain (PH domain)/Phosphotyrosine-binding domain (PTB)"/>
    <property type="match status" value="1"/>
</dbReference>
<dbReference type="InterPro" id="IPR001192">
    <property type="entry name" value="PI-PLC_fam"/>
</dbReference>
<organism evidence="12 13">
    <name type="scientific">Cronartium quercuum f. sp. fusiforme G11</name>
    <dbReference type="NCBI Taxonomy" id="708437"/>
    <lineage>
        <taxon>Eukaryota</taxon>
        <taxon>Fungi</taxon>
        <taxon>Dikarya</taxon>
        <taxon>Basidiomycota</taxon>
        <taxon>Pucciniomycotina</taxon>
        <taxon>Pucciniomycetes</taxon>
        <taxon>Pucciniales</taxon>
        <taxon>Coleosporiaceae</taxon>
        <taxon>Cronartium</taxon>
    </lineage>
</organism>
<evidence type="ECO:0000256" key="7">
    <source>
        <dbReference type="RuleBase" id="RU361133"/>
    </source>
</evidence>
<dbReference type="FunFam" id="3.20.20.190:FF:000069">
    <property type="entry name" value="Phosphoinositide phospholipase C"/>
    <property type="match status" value="1"/>
</dbReference>
<dbReference type="Gene3D" id="2.60.40.150">
    <property type="entry name" value="C2 domain"/>
    <property type="match status" value="1"/>
</dbReference>
<dbReference type="Gene3D" id="1.10.238.10">
    <property type="entry name" value="EF-hand"/>
    <property type="match status" value="2"/>
</dbReference>
<dbReference type="SMART" id="SM00149">
    <property type="entry name" value="PLCYc"/>
    <property type="match status" value="1"/>
</dbReference>
<name>A0A9P6NGF6_9BASI</name>
<evidence type="ECO:0000259" key="11">
    <source>
        <dbReference type="PROSITE" id="PS50222"/>
    </source>
</evidence>
<dbReference type="SUPFAM" id="SSF51695">
    <property type="entry name" value="PLC-like phosphodiesterases"/>
    <property type="match status" value="1"/>
</dbReference>
<evidence type="ECO:0000259" key="9">
    <source>
        <dbReference type="PROSITE" id="PS50004"/>
    </source>
</evidence>
<dbReference type="InterPro" id="IPR015359">
    <property type="entry name" value="PLC_EF-hand-like"/>
</dbReference>
<dbReference type="InterPro" id="IPR002048">
    <property type="entry name" value="EF_hand_dom"/>
</dbReference>
<dbReference type="SUPFAM" id="SSF47473">
    <property type="entry name" value="EF-hand"/>
    <property type="match status" value="1"/>
</dbReference>
<dbReference type="GO" id="GO:0048015">
    <property type="term" value="P:phosphatidylinositol-mediated signaling"/>
    <property type="evidence" value="ECO:0007669"/>
    <property type="project" value="TreeGrafter"/>
</dbReference>
<dbReference type="SMART" id="SM00148">
    <property type="entry name" value="PLCXc"/>
    <property type="match status" value="1"/>
</dbReference>
<reference evidence="12" key="1">
    <citation type="submission" date="2013-11" db="EMBL/GenBank/DDBJ databases">
        <title>Genome sequence of the fusiform rust pathogen reveals effectors for host alternation and coevolution with pine.</title>
        <authorList>
            <consortium name="DOE Joint Genome Institute"/>
            <person name="Smith K."/>
            <person name="Pendleton A."/>
            <person name="Kubisiak T."/>
            <person name="Anderson C."/>
            <person name="Salamov A."/>
            <person name="Aerts A."/>
            <person name="Riley R."/>
            <person name="Clum A."/>
            <person name="Lindquist E."/>
            <person name="Ence D."/>
            <person name="Campbell M."/>
            <person name="Kronenberg Z."/>
            <person name="Feau N."/>
            <person name="Dhillon B."/>
            <person name="Hamelin R."/>
            <person name="Burleigh J."/>
            <person name="Smith J."/>
            <person name="Yandell M."/>
            <person name="Nelson C."/>
            <person name="Grigoriev I."/>
            <person name="Davis J."/>
        </authorList>
    </citation>
    <scope>NUCLEOTIDE SEQUENCE</scope>
    <source>
        <strain evidence="12">G11</strain>
    </source>
</reference>
<comment type="catalytic activity">
    <reaction evidence="7">
        <text>a 1,2-diacyl-sn-glycero-3-phospho-(1D-myo-inositol-4,5-bisphosphate) + H2O = 1D-myo-inositol 1,4,5-trisphosphate + a 1,2-diacyl-sn-glycerol + H(+)</text>
        <dbReference type="Rhea" id="RHEA:33179"/>
        <dbReference type="ChEBI" id="CHEBI:15377"/>
        <dbReference type="ChEBI" id="CHEBI:15378"/>
        <dbReference type="ChEBI" id="CHEBI:17815"/>
        <dbReference type="ChEBI" id="CHEBI:58456"/>
        <dbReference type="ChEBI" id="CHEBI:203600"/>
        <dbReference type="EC" id="3.1.4.11"/>
    </reaction>
</comment>
<evidence type="ECO:0000313" key="12">
    <source>
        <dbReference type="EMBL" id="KAG0145137.1"/>
    </source>
</evidence>
<keyword evidence="6" id="KW-0807">Transducer</keyword>
<dbReference type="OrthoDB" id="269822at2759"/>
<dbReference type="GO" id="GO:0051209">
    <property type="term" value="P:release of sequestered calcium ion into cytosol"/>
    <property type="evidence" value="ECO:0007669"/>
    <property type="project" value="TreeGrafter"/>
</dbReference>
<comment type="caution">
    <text evidence="12">The sequence shown here is derived from an EMBL/GenBank/DDBJ whole genome shotgun (WGS) entry which is preliminary data.</text>
</comment>
<evidence type="ECO:0000256" key="4">
    <source>
        <dbReference type="ARBA" id="ARBA00022963"/>
    </source>
</evidence>